<dbReference type="Pfam" id="PF13306">
    <property type="entry name" value="LRR_5"/>
    <property type="match status" value="1"/>
</dbReference>
<feature type="domain" description="Bacterial repeat" evidence="2">
    <location>
        <begin position="279"/>
        <end position="352"/>
    </location>
</feature>
<dbReference type="EMBL" id="FMXR01000028">
    <property type="protein sequence ID" value="SDB36041.1"/>
    <property type="molecule type" value="Genomic_DNA"/>
</dbReference>
<evidence type="ECO:0000259" key="2">
    <source>
        <dbReference type="Pfam" id="PF18998"/>
    </source>
</evidence>
<feature type="domain" description="MBG" evidence="1">
    <location>
        <begin position="693"/>
        <end position="763"/>
    </location>
</feature>
<dbReference type="Pfam" id="PF18998">
    <property type="entry name" value="Flg_new_2"/>
    <property type="match status" value="1"/>
</dbReference>
<dbReference type="InterPro" id="IPR032675">
    <property type="entry name" value="LRR_dom_sf"/>
</dbReference>
<sequence length="985" mass="103593">MNRKSKNVIKCIMTFVLALAMVLGAIQLPFISESKTVHAAETTLSGSDNYTANNGDVLTGSTSGTVTIASDANVTLSDATITGGIICDGSATITLVGTNSVTGIDAQSAGIQIGGSGTTLTIKGDGSLTANGGYGCAGIGLSRAWDDNVTGGDIVIEGGNITANGGSSWGAGIGTGVAYIEKTATLGNITIKGGLVKATGGSDSDGIGTGYTYSSATNTIGTVTIYDDIDLVDASSIKDFANVVYMHETTDVTANKTGYFTITEDGDRRSIMQKDDTDYNVTIDADITCGTVTVDKTTAKAGEFVTLTITPASGYGLQSFTVKDASDNDVSVSNNKFIMVRGGVTVSATFVRTTAAFNETTGVLTLNGNVVADEVKAYRAIKSESGYIKEWSRVTSVVCEPGTVLPADCSELFLDYLNESEELTIDLSNADVSGVTNMSKMFASSSVTTIYVNSAWSMENVTSSDLMFYCCTELEGGNGTEWEDVEFSFYYSNGWDWEAADVAAGSSTYAIIDGKDGQEGYLTHKKGTPVITTAPSAKTDLVYNGEEQELITAGTTNFGDLLSYSLDGVNYSADIPTETDAGTYTVYYKVENSDNWNEVPAQTIEVTIAAAQKAVTSTDINITIPAQTYTGSVLTPAITVKDGETVLTENTDYTVTAPSGTRKNAGNYIYTITGMGDYTGETTATFTINPKAVTVKADNKSMIVGTTPEPELTATVSGTVGNDTVNYSLVREAGTTVGTYTITPRGDTEQGNYTVSYQTGTFTITSKVTITTNMVNLSYTKTAYTGKALEPKVTVENGSKTLTAGTDYTISYKNNKNIGKATVTITGKGSYTGVVNKTFTISAPAKGKVFTVSKCKYKITDAKKYTVSITGTSVKGKLTIGSTVKIGGKSYKITSIAEKAFKNNTKLTSVVIGENVSAIGKQAFYGCKKLKTIVIKTTKLKAKNVGNAAFKKVSSSVKVTVPKEKKNDYKKLLKKKSLPAKAKVQ</sequence>
<keyword evidence="4" id="KW-1185">Reference proteome</keyword>
<evidence type="ECO:0000259" key="1">
    <source>
        <dbReference type="Pfam" id="PF18676"/>
    </source>
</evidence>
<dbReference type="Proteomes" id="UP000199228">
    <property type="component" value="Unassembled WGS sequence"/>
</dbReference>
<dbReference type="InterPro" id="IPR041286">
    <property type="entry name" value="MBG_2"/>
</dbReference>
<dbReference type="Pfam" id="PF03382">
    <property type="entry name" value="DUF285"/>
    <property type="match status" value="1"/>
</dbReference>
<dbReference type="InterPro" id="IPR026906">
    <property type="entry name" value="LRR_5"/>
</dbReference>
<dbReference type="AlphaFoldDB" id="A0A1G6CT32"/>
<dbReference type="InterPro" id="IPR005046">
    <property type="entry name" value="DUF285"/>
</dbReference>
<name>A0A1G6CT32_EUBOX</name>
<dbReference type="Pfam" id="PF18676">
    <property type="entry name" value="MBG_2"/>
    <property type="match status" value="1"/>
</dbReference>
<accession>A0A1G6CT32</accession>
<dbReference type="Gene3D" id="3.80.10.10">
    <property type="entry name" value="Ribonuclease Inhibitor"/>
    <property type="match status" value="1"/>
</dbReference>
<reference evidence="3 4" key="1">
    <citation type="submission" date="2016-10" db="EMBL/GenBank/DDBJ databases">
        <authorList>
            <person name="de Groot N.N."/>
        </authorList>
    </citation>
    <scope>NUCLEOTIDE SEQUENCE [LARGE SCALE GENOMIC DNA]</scope>
    <source>
        <strain evidence="3 4">DSM 3217</strain>
    </source>
</reference>
<evidence type="ECO:0000313" key="4">
    <source>
        <dbReference type="Proteomes" id="UP000199228"/>
    </source>
</evidence>
<gene>
    <name evidence="3" type="ORF">SAMN02910417_02659</name>
</gene>
<dbReference type="OrthoDB" id="1771689at2"/>
<protein>
    <recommendedName>
        <fullName evidence="5">Surface protein</fullName>
    </recommendedName>
</protein>
<proteinExistence type="predicted"/>
<dbReference type="STRING" id="1732.SAMN02910417_02659"/>
<evidence type="ECO:0000313" key="3">
    <source>
        <dbReference type="EMBL" id="SDB36041.1"/>
    </source>
</evidence>
<evidence type="ECO:0008006" key="5">
    <source>
        <dbReference type="Google" id="ProtNLM"/>
    </source>
</evidence>
<dbReference type="RefSeq" id="WP_090174823.1">
    <property type="nucleotide sequence ID" value="NZ_FMXR01000028.1"/>
</dbReference>
<organism evidence="3 4">
    <name type="scientific">Eubacterium oxidoreducens</name>
    <dbReference type="NCBI Taxonomy" id="1732"/>
    <lineage>
        <taxon>Bacteria</taxon>
        <taxon>Bacillati</taxon>
        <taxon>Bacillota</taxon>
        <taxon>Clostridia</taxon>
        <taxon>Eubacteriales</taxon>
        <taxon>Eubacteriaceae</taxon>
        <taxon>Eubacterium</taxon>
    </lineage>
</organism>
<dbReference type="InterPro" id="IPR044060">
    <property type="entry name" value="Bacterial_rp_domain"/>
</dbReference>